<dbReference type="RefSeq" id="WP_102723010.1">
    <property type="nucleotide sequence ID" value="NZ_CP142608.1"/>
</dbReference>
<evidence type="ECO:0000313" key="1">
    <source>
        <dbReference type="EMBL" id="KAA9237838.1"/>
    </source>
</evidence>
<protein>
    <submittedName>
        <fullName evidence="1">Uncharacterized protein</fullName>
    </submittedName>
</protein>
<gene>
    <name evidence="1" type="ORF">F6I34_09250</name>
</gene>
<comment type="caution">
    <text evidence="1">The sequence shown here is derived from an EMBL/GenBank/DDBJ whole genome shotgun (WGS) entry which is preliminary data.</text>
</comment>
<dbReference type="EMBL" id="VYVN01000035">
    <property type="protein sequence ID" value="KAA9237838.1"/>
    <property type="molecule type" value="Genomic_DNA"/>
</dbReference>
<sequence length="147" mass="17486">MKYISGVYALNIPCQLNTYGDWHIGALDWSNPKIKESEDSIFKNYGIEIDKSIPEHHEKYPVANHLRAILDMLEDGQTKFLKGFKNDFIGDKYTDEFFDLVYLLKNNKHWNSIYTLMLREYGVDWYAYIYVKEKNHDELKENALTNY</sequence>
<dbReference type="Proteomes" id="UP000326476">
    <property type="component" value="Unassembled WGS sequence"/>
</dbReference>
<organism evidence="1 2">
    <name type="scientific">Aerococcus tenax</name>
    <dbReference type="NCBI Taxonomy" id="3078812"/>
    <lineage>
        <taxon>Bacteria</taxon>
        <taxon>Bacillati</taxon>
        <taxon>Bacillota</taxon>
        <taxon>Bacilli</taxon>
        <taxon>Lactobacillales</taxon>
        <taxon>Aerococcaceae</taxon>
        <taxon>Aerococcus</taxon>
    </lineage>
</organism>
<name>A0A5N1BCR3_9LACT</name>
<dbReference type="AlphaFoldDB" id="A0A5N1BCR3"/>
<reference evidence="2" key="1">
    <citation type="submission" date="2019-09" db="EMBL/GenBank/DDBJ databases">
        <title>Draft genome sequence assemblies of isolates from the urinary tract.</title>
        <authorList>
            <person name="Mores C.R."/>
            <person name="Putonti C."/>
            <person name="Wolfe A.J."/>
        </authorList>
    </citation>
    <scope>NUCLEOTIDE SEQUENCE [LARGE SCALE GENOMIC DNA]</scope>
    <source>
        <strain evidence="2">UMB8614</strain>
    </source>
</reference>
<proteinExistence type="predicted"/>
<keyword evidence="2" id="KW-1185">Reference proteome</keyword>
<evidence type="ECO:0000313" key="2">
    <source>
        <dbReference type="Proteomes" id="UP000326476"/>
    </source>
</evidence>
<accession>A0A5N1BCR3</accession>